<name>A0AAV0W525_9HEMI</name>
<gene>
    <name evidence="2" type="ORF">MEUPH1_LOCUS7293</name>
</gene>
<dbReference type="AlphaFoldDB" id="A0AAV0W525"/>
<proteinExistence type="predicted"/>
<evidence type="ECO:0000256" key="1">
    <source>
        <dbReference type="SAM" id="Phobius"/>
    </source>
</evidence>
<evidence type="ECO:0000313" key="3">
    <source>
        <dbReference type="Proteomes" id="UP001160148"/>
    </source>
</evidence>
<sequence length="188" mass="22035">MAKFECFFGFLNVCGCALSIAIFNMGFFVLCILIAIRLCIFNNSMITDSSSIVKATFKSLLLFFLLCLIIHFNNKLKKAAFMHNLLFIRQWLMFHCTFYALSSTLLCYYLFTHPCKIIITTVFIIIVMEIYQIHIVKRFYNNELEHLATSNCNTDKQRIIPIFPRVIQMEEMSEKYTQYKCIKMSSIS</sequence>
<keyword evidence="1" id="KW-0812">Transmembrane</keyword>
<feature type="transmembrane region" description="Helical" evidence="1">
    <location>
        <begin position="55"/>
        <end position="72"/>
    </location>
</feature>
<accession>A0AAV0W525</accession>
<evidence type="ECO:0000313" key="2">
    <source>
        <dbReference type="EMBL" id="CAI6350882.1"/>
    </source>
</evidence>
<feature type="transmembrane region" description="Helical" evidence="1">
    <location>
        <begin position="7"/>
        <end position="35"/>
    </location>
</feature>
<feature type="transmembrane region" description="Helical" evidence="1">
    <location>
        <begin position="117"/>
        <end position="136"/>
    </location>
</feature>
<keyword evidence="3" id="KW-1185">Reference proteome</keyword>
<keyword evidence="1" id="KW-1133">Transmembrane helix</keyword>
<organism evidence="2 3">
    <name type="scientific">Macrosiphum euphorbiae</name>
    <name type="common">potato aphid</name>
    <dbReference type="NCBI Taxonomy" id="13131"/>
    <lineage>
        <taxon>Eukaryota</taxon>
        <taxon>Metazoa</taxon>
        <taxon>Ecdysozoa</taxon>
        <taxon>Arthropoda</taxon>
        <taxon>Hexapoda</taxon>
        <taxon>Insecta</taxon>
        <taxon>Pterygota</taxon>
        <taxon>Neoptera</taxon>
        <taxon>Paraneoptera</taxon>
        <taxon>Hemiptera</taxon>
        <taxon>Sternorrhyncha</taxon>
        <taxon>Aphidomorpha</taxon>
        <taxon>Aphidoidea</taxon>
        <taxon>Aphididae</taxon>
        <taxon>Macrosiphini</taxon>
        <taxon>Macrosiphum</taxon>
    </lineage>
</organism>
<dbReference type="Proteomes" id="UP001160148">
    <property type="component" value="Unassembled WGS sequence"/>
</dbReference>
<dbReference type="EMBL" id="CARXXK010000001">
    <property type="protein sequence ID" value="CAI6350882.1"/>
    <property type="molecule type" value="Genomic_DNA"/>
</dbReference>
<reference evidence="2 3" key="1">
    <citation type="submission" date="2023-01" db="EMBL/GenBank/DDBJ databases">
        <authorList>
            <person name="Whitehead M."/>
        </authorList>
    </citation>
    <scope>NUCLEOTIDE SEQUENCE [LARGE SCALE GENOMIC DNA]</scope>
</reference>
<keyword evidence="1" id="KW-0472">Membrane</keyword>
<feature type="transmembrane region" description="Helical" evidence="1">
    <location>
        <begin position="92"/>
        <end position="111"/>
    </location>
</feature>
<comment type="caution">
    <text evidence="2">The sequence shown here is derived from an EMBL/GenBank/DDBJ whole genome shotgun (WGS) entry which is preliminary data.</text>
</comment>
<protein>
    <submittedName>
        <fullName evidence="2">Uncharacterized protein</fullName>
    </submittedName>
</protein>